<dbReference type="NCBIfam" id="TIGR00810">
    <property type="entry name" value="secG"/>
    <property type="match status" value="1"/>
</dbReference>
<evidence type="ECO:0000256" key="11">
    <source>
        <dbReference type="ARBA" id="ARBA00025638"/>
    </source>
</evidence>
<protein>
    <recommendedName>
        <fullName evidence="4">Probable protein-export membrane protein SecG</fullName>
    </recommendedName>
    <alternativeName>
        <fullName evidence="3">Probable protein-export membrane protein secG</fullName>
    </alternativeName>
</protein>
<keyword evidence="7" id="KW-0653">Protein transport</keyword>
<keyword evidence="6 12" id="KW-0812">Transmembrane</keyword>
<evidence type="ECO:0000256" key="2">
    <source>
        <dbReference type="ARBA" id="ARBA00008445"/>
    </source>
</evidence>
<evidence type="ECO:0000256" key="1">
    <source>
        <dbReference type="ARBA" id="ARBA00004141"/>
    </source>
</evidence>
<accession>A0AAE0L4Z2</accession>
<keyword evidence="9" id="KW-0811">Translocation</keyword>
<dbReference type="InterPro" id="IPR004692">
    <property type="entry name" value="SecG"/>
</dbReference>
<evidence type="ECO:0000256" key="8">
    <source>
        <dbReference type="ARBA" id="ARBA00022989"/>
    </source>
</evidence>
<feature type="transmembrane region" description="Helical" evidence="12">
    <location>
        <begin position="120"/>
        <end position="140"/>
    </location>
</feature>
<dbReference type="Proteomes" id="UP001190700">
    <property type="component" value="Unassembled WGS sequence"/>
</dbReference>
<evidence type="ECO:0000313" key="15">
    <source>
        <dbReference type="Proteomes" id="UP001190700"/>
    </source>
</evidence>
<keyword evidence="8 12" id="KW-1133">Transmembrane helix</keyword>
<proteinExistence type="inferred from homology"/>
<dbReference type="GO" id="GO:0016020">
    <property type="term" value="C:membrane"/>
    <property type="evidence" value="ECO:0007669"/>
    <property type="project" value="UniProtKB-SubCell"/>
</dbReference>
<evidence type="ECO:0000256" key="7">
    <source>
        <dbReference type="ARBA" id="ARBA00022927"/>
    </source>
</evidence>
<reference evidence="14 15" key="1">
    <citation type="journal article" date="2015" name="Genome Biol. Evol.">
        <title>Comparative Genomics of a Bacterivorous Green Alga Reveals Evolutionary Causalities and Consequences of Phago-Mixotrophic Mode of Nutrition.</title>
        <authorList>
            <person name="Burns J.A."/>
            <person name="Paasch A."/>
            <person name="Narechania A."/>
            <person name="Kim E."/>
        </authorList>
    </citation>
    <scope>NUCLEOTIDE SEQUENCE [LARGE SCALE GENOMIC DNA]</scope>
    <source>
        <strain evidence="14 15">PLY_AMNH</strain>
    </source>
</reference>
<dbReference type="EMBL" id="LGRX02009231">
    <property type="protein sequence ID" value="KAK3271984.1"/>
    <property type="molecule type" value="Genomic_DNA"/>
</dbReference>
<comment type="caution">
    <text evidence="14">The sequence shown here is derived from an EMBL/GenBank/DDBJ whole genome shotgun (WGS) entry which is preliminary data.</text>
</comment>
<feature type="chain" id="PRO_5042102293" description="Probable protein-export membrane protein SecG" evidence="13">
    <location>
        <begin position="20"/>
        <end position="142"/>
    </location>
</feature>
<evidence type="ECO:0000256" key="5">
    <source>
        <dbReference type="ARBA" id="ARBA00022448"/>
    </source>
</evidence>
<name>A0AAE0L4Z2_9CHLO</name>
<comment type="function">
    <text evidence="11">Involved in protein export. Participates in an early event of protein translocation across the chloroplast thylakoid membrane.</text>
</comment>
<comment type="subcellular location">
    <subcellularLocation>
        <location evidence="1">Membrane</location>
        <topology evidence="1">Multi-pass membrane protein</topology>
    </subcellularLocation>
</comment>
<keyword evidence="13" id="KW-0732">Signal</keyword>
<gene>
    <name evidence="14" type="ORF">CYMTET_19695</name>
</gene>
<evidence type="ECO:0000313" key="14">
    <source>
        <dbReference type="EMBL" id="KAK3271984.1"/>
    </source>
</evidence>
<keyword evidence="10 12" id="KW-0472">Membrane</keyword>
<sequence>MFSQIGLAALAVAVQSSEANDSIPLELSTDDTEPVTYAAPIAAPTKTIAEPATAAATRPAAVIPAKKTENPLAGPVSLVRTITAIGAIGLILLQNPQSQEASSAMAGSNMFGSVKQSANFLNILTWFVIFTFIGTSAFLATL</sequence>
<evidence type="ECO:0000256" key="9">
    <source>
        <dbReference type="ARBA" id="ARBA00023010"/>
    </source>
</evidence>
<dbReference type="Pfam" id="PF03840">
    <property type="entry name" value="SecG"/>
    <property type="match status" value="1"/>
</dbReference>
<dbReference type="GO" id="GO:0015450">
    <property type="term" value="F:protein-transporting ATPase activity"/>
    <property type="evidence" value="ECO:0007669"/>
    <property type="project" value="InterPro"/>
</dbReference>
<evidence type="ECO:0000256" key="3">
    <source>
        <dbReference type="ARBA" id="ARBA00013657"/>
    </source>
</evidence>
<evidence type="ECO:0000256" key="4">
    <source>
        <dbReference type="ARBA" id="ARBA00015435"/>
    </source>
</evidence>
<evidence type="ECO:0000256" key="12">
    <source>
        <dbReference type="SAM" id="Phobius"/>
    </source>
</evidence>
<dbReference type="AlphaFoldDB" id="A0AAE0L4Z2"/>
<comment type="similarity">
    <text evidence="2">Belongs to the SecG family.</text>
</comment>
<evidence type="ECO:0000256" key="6">
    <source>
        <dbReference type="ARBA" id="ARBA00022692"/>
    </source>
</evidence>
<feature type="signal peptide" evidence="13">
    <location>
        <begin position="1"/>
        <end position="19"/>
    </location>
</feature>
<evidence type="ECO:0000256" key="13">
    <source>
        <dbReference type="SAM" id="SignalP"/>
    </source>
</evidence>
<keyword evidence="15" id="KW-1185">Reference proteome</keyword>
<dbReference type="GO" id="GO:0009306">
    <property type="term" value="P:protein secretion"/>
    <property type="evidence" value="ECO:0007669"/>
    <property type="project" value="InterPro"/>
</dbReference>
<organism evidence="14 15">
    <name type="scientific">Cymbomonas tetramitiformis</name>
    <dbReference type="NCBI Taxonomy" id="36881"/>
    <lineage>
        <taxon>Eukaryota</taxon>
        <taxon>Viridiplantae</taxon>
        <taxon>Chlorophyta</taxon>
        <taxon>Pyramimonadophyceae</taxon>
        <taxon>Pyramimonadales</taxon>
        <taxon>Pyramimonadaceae</taxon>
        <taxon>Cymbomonas</taxon>
    </lineage>
</organism>
<keyword evidence="5" id="KW-0813">Transport</keyword>
<evidence type="ECO:0000256" key="10">
    <source>
        <dbReference type="ARBA" id="ARBA00023136"/>
    </source>
</evidence>